<sequence>MPLCLGITACTESRTPVDASSSAAAPAAAPAKSAAPLAMEAEPTFEAFPAPSELMARLRASLRDPVDTPEEAQALQELEGELGTFTYERPSTLVAVDPSVEAPMGNSFIEDGEWASARVKAIYGADMTVSCLSRPCIQYGDFDADGRRDLVVQVAEDVNDKSGVAFLLADQTHALLGAGQASPLGDDLIWMDNWQVVPRADGRGAAVVLGTASQTARAELSLTPGPGGSRTVTSAWSCTASSQVPVMTGPNTPRGIVTRSGVYNGSTDEAWQAFDSNPTGTQWISETWTSNPVWIGYEFSEGPRQITRYSLRFINGSLTSRAPRDFQLQGSNGGDAWVTVDSRSNEINWGSNEERHYTVSTPGSYLKYRLYVTEDNDARATIVAVSMGNITLTGANCDGSGGPLP</sequence>
<evidence type="ECO:0000313" key="2">
    <source>
        <dbReference type="EMBL" id="REG23545.1"/>
    </source>
</evidence>
<evidence type="ECO:0000313" key="1">
    <source>
        <dbReference type="EMBL" id="AKJ03762.1"/>
    </source>
</evidence>
<dbReference type="SUPFAM" id="SSF49785">
    <property type="entry name" value="Galactose-binding domain-like"/>
    <property type="match status" value="1"/>
</dbReference>
<dbReference type="EMBL" id="QUMU01000016">
    <property type="protein sequence ID" value="REG23545.1"/>
    <property type="molecule type" value="Genomic_DNA"/>
</dbReference>
<evidence type="ECO:0000313" key="3">
    <source>
        <dbReference type="Proteomes" id="UP000035579"/>
    </source>
</evidence>
<dbReference type="Proteomes" id="UP000256345">
    <property type="component" value="Unassembled WGS sequence"/>
</dbReference>
<accession>A0AAC8TF75</accession>
<dbReference type="KEGG" id="age:AA314_05388"/>
<evidence type="ECO:0008006" key="5">
    <source>
        <dbReference type="Google" id="ProtNLM"/>
    </source>
</evidence>
<dbReference type="InterPro" id="IPR008979">
    <property type="entry name" value="Galactose-bd-like_sf"/>
</dbReference>
<evidence type="ECO:0000313" key="4">
    <source>
        <dbReference type="Proteomes" id="UP000256345"/>
    </source>
</evidence>
<reference evidence="2 4" key="2">
    <citation type="submission" date="2018-08" db="EMBL/GenBank/DDBJ databases">
        <title>Genomic Encyclopedia of Archaeal and Bacterial Type Strains, Phase II (KMG-II): from individual species to whole genera.</title>
        <authorList>
            <person name="Goeker M."/>
        </authorList>
    </citation>
    <scope>NUCLEOTIDE SEQUENCE [LARGE SCALE GENOMIC DNA]</scope>
    <source>
        <strain evidence="2 4">DSM 2261</strain>
    </source>
</reference>
<protein>
    <recommendedName>
        <fullName evidence="5">F5/8 type C domain-containing protein</fullName>
    </recommendedName>
</protein>
<organism evidence="1 3">
    <name type="scientific">Archangium gephyra</name>
    <dbReference type="NCBI Taxonomy" id="48"/>
    <lineage>
        <taxon>Bacteria</taxon>
        <taxon>Pseudomonadati</taxon>
        <taxon>Myxococcota</taxon>
        <taxon>Myxococcia</taxon>
        <taxon>Myxococcales</taxon>
        <taxon>Cystobacterineae</taxon>
        <taxon>Archangiaceae</taxon>
        <taxon>Archangium</taxon>
    </lineage>
</organism>
<dbReference type="Gene3D" id="2.60.120.260">
    <property type="entry name" value="Galactose-binding domain-like"/>
    <property type="match status" value="1"/>
</dbReference>
<dbReference type="EMBL" id="CP011509">
    <property type="protein sequence ID" value="AKJ03762.1"/>
    <property type="molecule type" value="Genomic_DNA"/>
</dbReference>
<dbReference type="Proteomes" id="UP000035579">
    <property type="component" value="Chromosome"/>
</dbReference>
<name>A0AAC8TF75_9BACT</name>
<proteinExistence type="predicted"/>
<reference evidence="1 3" key="1">
    <citation type="submission" date="2015-05" db="EMBL/GenBank/DDBJ databases">
        <title>Genome assembly of Archangium gephyra DSM 2261.</title>
        <authorList>
            <person name="Sharma G."/>
            <person name="Subramanian S."/>
        </authorList>
    </citation>
    <scope>NUCLEOTIDE SEQUENCE [LARGE SCALE GENOMIC DNA]</scope>
    <source>
        <strain evidence="1 3">DSM 2261</strain>
    </source>
</reference>
<keyword evidence="4" id="KW-1185">Reference proteome</keyword>
<dbReference type="AlphaFoldDB" id="A0AAC8TF75"/>
<gene>
    <name evidence="1" type="ORF">AA314_05388</name>
    <name evidence="2" type="ORF">ATI61_11613</name>
</gene>